<sequence>MGKTEIESPLAAGRLGLHPMEQLKERLSLITKSIPKGSEIIYIDYPVYSNIGDILIMKGTEAFFQAHGIRVKARYSVADFPDDLRVPPGVILVLQGGGNFGDLYAKHQLLRESVVERYPGNRIVVLPQTIFYKSELNFGRTASILNRHPDLHLYVRDSLSYEMASKKFKNVQVYLSPDMAHQLYPIAAPEHPTKDTLFFLRTDVEKTPEQEKLERKAGGSESKDWQHLYHPAERKGIVLIMKLYRFTAARGLLQRVWYRYSQHLVDKAVRQFGSYRMIVTSRLHGHILASLMDLPHVVLDNSYGKNMSYYQAWTRDVPGAELSTAEQAN</sequence>
<feature type="domain" description="Polysaccharide pyruvyl transferase" evidence="1">
    <location>
        <begin position="50"/>
        <end position="303"/>
    </location>
</feature>
<dbReference type="InterPro" id="IPR007345">
    <property type="entry name" value="Polysacch_pyruvyl_Trfase"/>
</dbReference>
<dbReference type="Proteomes" id="UP000234789">
    <property type="component" value="Unassembled WGS sequence"/>
</dbReference>
<organism evidence="2 3">
    <name type="scientific">Paenibacillus pasadenensis</name>
    <dbReference type="NCBI Taxonomy" id="217090"/>
    <lineage>
        <taxon>Bacteria</taxon>
        <taxon>Bacillati</taxon>
        <taxon>Bacillota</taxon>
        <taxon>Bacilli</taxon>
        <taxon>Bacillales</taxon>
        <taxon>Paenibacillaceae</taxon>
        <taxon>Paenibacillus</taxon>
    </lineage>
</organism>
<accession>A0A2N5NAI6</accession>
<dbReference type="RefSeq" id="WP_101808065.1">
    <property type="nucleotide sequence ID" value="NZ_NFEZ01000003.1"/>
</dbReference>
<evidence type="ECO:0000313" key="2">
    <source>
        <dbReference type="EMBL" id="PLT47328.1"/>
    </source>
</evidence>
<dbReference type="EMBL" id="NFEZ01000003">
    <property type="protein sequence ID" value="PLT47328.1"/>
    <property type="molecule type" value="Genomic_DNA"/>
</dbReference>
<evidence type="ECO:0000259" key="1">
    <source>
        <dbReference type="Pfam" id="PF04230"/>
    </source>
</evidence>
<reference evidence="2 3" key="1">
    <citation type="submission" date="2017-05" db="EMBL/GenBank/DDBJ databases">
        <title>Functional genome analysis of Paenibacillus pasadenensis strain R16: insights on endophytic life style and antifungal activity.</title>
        <authorList>
            <person name="Passera A."/>
            <person name="Marcolungo L."/>
            <person name="Casati P."/>
            <person name="Brasca M."/>
            <person name="Quaglino F."/>
            <person name="Delledonne M."/>
        </authorList>
    </citation>
    <scope>NUCLEOTIDE SEQUENCE [LARGE SCALE GENOMIC DNA]</scope>
    <source>
        <strain evidence="2 3">R16</strain>
    </source>
</reference>
<comment type="caution">
    <text evidence="2">The sequence shown here is derived from an EMBL/GenBank/DDBJ whole genome shotgun (WGS) entry which is preliminary data.</text>
</comment>
<evidence type="ECO:0000313" key="3">
    <source>
        <dbReference type="Proteomes" id="UP000234789"/>
    </source>
</evidence>
<name>A0A2N5NAI6_9BACL</name>
<dbReference type="AlphaFoldDB" id="A0A2N5NAI6"/>
<keyword evidence="3" id="KW-1185">Reference proteome</keyword>
<gene>
    <name evidence="2" type="ORF">B8V81_1552</name>
</gene>
<proteinExistence type="predicted"/>
<dbReference type="Pfam" id="PF04230">
    <property type="entry name" value="PS_pyruv_trans"/>
    <property type="match status" value="1"/>
</dbReference>
<protein>
    <submittedName>
        <fullName evidence="2">Polysaccharide polymerization protein</fullName>
    </submittedName>
</protein>